<evidence type="ECO:0000313" key="2">
    <source>
        <dbReference type="Proteomes" id="UP001175271"/>
    </source>
</evidence>
<reference evidence="1" key="1">
    <citation type="submission" date="2023-06" db="EMBL/GenBank/DDBJ databases">
        <title>Genomic analysis of the entomopathogenic nematode Steinernema hermaphroditum.</title>
        <authorList>
            <person name="Schwarz E.M."/>
            <person name="Heppert J.K."/>
            <person name="Baniya A."/>
            <person name="Schwartz H.T."/>
            <person name="Tan C.-H."/>
            <person name="Antoshechkin I."/>
            <person name="Sternberg P.W."/>
            <person name="Goodrich-Blair H."/>
            <person name="Dillman A.R."/>
        </authorList>
    </citation>
    <scope>NUCLEOTIDE SEQUENCE</scope>
    <source>
        <strain evidence="1">PS9179</strain>
        <tissue evidence="1">Whole animal</tissue>
    </source>
</reference>
<accession>A0AA39I9Y0</accession>
<name>A0AA39I9Y0_9BILA</name>
<keyword evidence="2" id="KW-1185">Reference proteome</keyword>
<protein>
    <submittedName>
        <fullName evidence="1">Uncharacterized protein</fullName>
    </submittedName>
</protein>
<organism evidence="1 2">
    <name type="scientific">Steinernema hermaphroditum</name>
    <dbReference type="NCBI Taxonomy" id="289476"/>
    <lineage>
        <taxon>Eukaryota</taxon>
        <taxon>Metazoa</taxon>
        <taxon>Ecdysozoa</taxon>
        <taxon>Nematoda</taxon>
        <taxon>Chromadorea</taxon>
        <taxon>Rhabditida</taxon>
        <taxon>Tylenchina</taxon>
        <taxon>Panagrolaimomorpha</taxon>
        <taxon>Strongyloidoidea</taxon>
        <taxon>Steinernematidae</taxon>
        <taxon>Steinernema</taxon>
    </lineage>
</organism>
<gene>
    <name evidence="1" type="ORF">QR680_013984</name>
</gene>
<comment type="caution">
    <text evidence="1">The sequence shown here is derived from an EMBL/GenBank/DDBJ whole genome shotgun (WGS) entry which is preliminary data.</text>
</comment>
<evidence type="ECO:0000313" key="1">
    <source>
        <dbReference type="EMBL" id="KAK0419157.1"/>
    </source>
</evidence>
<dbReference type="EMBL" id="JAUCMV010000002">
    <property type="protein sequence ID" value="KAK0419157.1"/>
    <property type="molecule type" value="Genomic_DNA"/>
</dbReference>
<dbReference type="Proteomes" id="UP001175271">
    <property type="component" value="Unassembled WGS sequence"/>
</dbReference>
<sequence>MVADPFRSSSPVVLLLPSYRRAAAEVRANAGTVVISAVFAPSAPLYHGEAPAPALTSAAEETWARARASLFPGLSCPDAVVNDLSTSPGTSIIQHRRARLPWQQQA</sequence>
<proteinExistence type="predicted"/>
<dbReference type="AlphaFoldDB" id="A0AA39I9Y0"/>